<dbReference type="Pfam" id="PF01292">
    <property type="entry name" value="Ni_hydr_CYTB"/>
    <property type="match status" value="1"/>
</dbReference>
<keyword evidence="3" id="KW-0813">Transport</keyword>
<keyword evidence="4" id="KW-1003">Cell membrane</keyword>
<keyword evidence="11 13" id="KW-0472">Membrane</keyword>
<evidence type="ECO:0000256" key="11">
    <source>
        <dbReference type="ARBA" id="ARBA00023136"/>
    </source>
</evidence>
<keyword evidence="9 13" id="KW-1133">Transmembrane helix</keyword>
<dbReference type="EMBL" id="BMKW01000009">
    <property type="protein sequence ID" value="GGJ25902.1"/>
    <property type="molecule type" value="Genomic_DNA"/>
</dbReference>
<keyword evidence="10" id="KW-0408">Iron</keyword>
<dbReference type="GO" id="GO:0046872">
    <property type="term" value="F:metal ion binding"/>
    <property type="evidence" value="ECO:0007669"/>
    <property type="project" value="UniProtKB-KW"/>
</dbReference>
<evidence type="ECO:0000256" key="4">
    <source>
        <dbReference type="ARBA" id="ARBA00022475"/>
    </source>
</evidence>
<dbReference type="GO" id="GO:0020037">
    <property type="term" value="F:heme binding"/>
    <property type="evidence" value="ECO:0007669"/>
    <property type="project" value="TreeGrafter"/>
</dbReference>
<accession>A0A917KR10</accession>
<dbReference type="SUPFAM" id="SSF81342">
    <property type="entry name" value="Transmembrane di-heme cytochromes"/>
    <property type="match status" value="1"/>
</dbReference>
<proteinExistence type="inferred from homology"/>
<reference evidence="15" key="2">
    <citation type="submission" date="2020-09" db="EMBL/GenBank/DDBJ databases">
        <authorList>
            <person name="Sun Q."/>
            <person name="Zhou Y."/>
        </authorList>
    </citation>
    <scope>NUCLEOTIDE SEQUENCE</scope>
    <source>
        <strain evidence="15">CGMCC 1.3617</strain>
    </source>
</reference>
<feature type="transmembrane region" description="Helical" evidence="13">
    <location>
        <begin position="132"/>
        <end position="157"/>
    </location>
</feature>
<keyword evidence="6 13" id="KW-0812">Transmembrane</keyword>
<dbReference type="GO" id="GO:0022904">
    <property type="term" value="P:respiratory electron transport chain"/>
    <property type="evidence" value="ECO:0007669"/>
    <property type="project" value="InterPro"/>
</dbReference>
<keyword evidence="8" id="KW-0249">Electron transport</keyword>
<evidence type="ECO:0000256" key="8">
    <source>
        <dbReference type="ARBA" id="ARBA00022982"/>
    </source>
</evidence>
<evidence type="ECO:0000256" key="13">
    <source>
        <dbReference type="SAM" id="Phobius"/>
    </source>
</evidence>
<evidence type="ECO:0000256" key="9">
    <source>
        <dbReference type="ARBA" id="ARBA00022989"/>
    </source>
</evidence>
<evidence type="ECO:0000256" key="2">
    <source>
        <dbReference type="ARBA" id="ARBA00004651"/>
    </source>
</evidence>
<gene>
    <name evidence="15" type="ORF">GCM10011320_36560</name>
</gene>
<protein>
    <submittedName>
        <fullName evidence="15">Type-b cytochrome</fullName>
    </submittedName>
</protein>
<feature type="transmembrane region" description="Helical" evidence="13">
    <location>
        <begin position="45"/>
        <end position="64"/>
    </location>
</feature>
<dbReference type="AlphaFoldDB" id="A0A917KR10"/>
<evidence type="ECO:0000256" key="12">
    <source>
        <dbReference type="ARBA" id="ARBA00037975"/>
    </source>
</evidence>
<feature type="transmembrane region" description="Helical" evidence="13">
    <location>
        <begin position="85"/>
        <end position="112"/>
    </location>
</feature>
<keyword evidence="5" id="KW-0349">Heme</keyword>
<evidence type="ECO:0000313" key="15">
    <source>
        <dbReference type="EMBL" id="GGJ25902.1"/>
    </source>
</evidence>
<dbReference type="RefSeq" id="WP_188969269.1">
    <property type="nucleotide sequence ID" value="NZ_BMKW01000009.1"/>
</dbReference>
<dbReference type="PANTHER" id="PTHR30529">
    <property type="entry name" value="CYTOCHROME B561"/>
    <property type="match status" value="1"/>
</dbReference>
<dbReference type="GO" id="GO:0005886">
    <property type="term" value="C:plasma membrane"/>
    <property type="evidence" value="ECO:0007669"/>
    <property type="project" value="UniProtKB-SubCell"/>
</dbReference>
<dbReference type="InterPro" id="IPR011577">
    <property type="entry name" value="Cyt_b561_bac/Ni-Hgenase"/>
</dbReference>
<comment type="subcellular location">
    <subcellularLocation>
        <location evidence="2">Cell membrane</location>
        <topology evidence="2">Multi-pass membrane protein</topology>
    </subcellularLocation>
</comment>
<dbReference type="Proteomes" id="UP000661507">
    <property type="component" value="Unassembled WGS sequence"/>
</dbReference>
<dbReference type="InterPro" id="IPR016174">
    <property type="entry name" value="Di-haem_cyt_TM"/>
</dbReference>
<reference evidence="15" key="1">
    <citation type="journal article" date="2014" name="Int. J. Syst. Evol. Microbiol.">
        <title>Complete genome sequence of Corynebacterium casei LMG S-19264T (=DSM 44701T), isolated from a smear-ripened cheese.</title>
        <authorList>
            <consortium name="US DOE Joint Genome Institute (JGI-PGF)"/>
            <person name="Walter F."/>
            <person name="Albersmeier A."/>
            <person name="Kalinowski J."/>
            <person name="Ruckert C."/>
        </authorList>
    </citation>
    <scope>NUCLEOTIDE SEQUENCE</scope>
    <source>
        <strain evidence="15">CGMCC 1.3617</strain>
    </source>
</reference>
<evidence type="ECO:0000256" key="7">
    <source>
        <dbReference type="ARBA" id="ARBA00022723"/>
    </source>
</evidence>
<evidence type="ECO:0000256" key="5">
    <source>
        <dbReference type="ARBA" id="ARBA00022617"/>
    </source>
</evidence>
<comment type="caution">
    <text evidence="15">The sequence shown here is derived from an EMBL/GenBank/DDBJ whole genome shotgun (WGS) entry which is preliminary data.</text>
</comment>
<comment type="cofactor">
    <cofactor evidence="1">
        <name>heme b</name>
        <dbReference type="ChEBI" id="CHEBI:60344"/>
    </cofactor>
</comment>
<feature type="domain" description="Cytochrome b561 bacterial/Ni-hydrogenase" evidence="14">
    <location>
        <begin position="7"/>
        <end position="177"/>
    </location>
</feature>
<evidence type="ECO:0000256" key="6">
    <source>
        <dbReference type="ARBA" id="ARBA00022692"/>
    </source>
</evidence>
<keyword evidence="7" id="KW-0479">Metal-binding</keyword>
<feature type="transmembrane region" description="Helical" evidence="13">
    <location>
        <begin position="12"/>
        <end position="33"/>
    </location>
</feature>
<name>A0A917KR10_9PROT</name>
<dbReference type="GO" id="GO:0009055">
    <property type="term" value="F:electron transfer activity"/>
    <property type="evidence" value="ECO:0007669"/>
    <property type="project" value="InterPro"/>
</dbReference>
<comment type="similarity">
    <text evidence="12">Belongs to the cytochrome b561 family.</text>
</comment>
<evidence type="ECO:0000259" key="14">
    <source>
        <dbReference type="Pfam" id="PF01292"/>
    </source>
</evidence>
<evidence type="ECO:0000256" key="10">
    <source>
        <dbReference type="ARBA" id="ARBA00023004"/>
    </source>
</evidence>
<dbReference type="InterPro" id="IPR052168">
    <property type="entry name" value="Cytochrome_b561_oxidase"/>
</dbReference>
<evidence type="ECO:0000256" key="1">
    <source>
        <dbReference type="ARBA" id="ARBA00001970"/>
    </source>
</evidence>
<evidence type="ECO:0000256" key="3">
    <source>
        <dbReference type="ARBA" id="ARBA00022448"/>
    </source>
</evidence>
<sequence>MTAAQTHSAAARAMHWASAGLILVVFAAIWMPVDEASDTAYAVKLMVHRSAGVLVWLLTLVRLVRRGVGHSPALPMDVPRLQRIAARLHAAALYLLLLAQPLFGLIASQAAGNTVRPFGLFAIPTLVARDRALAHACFGLHEAVATLLLVFIGAHVAAALHHHYLRRDGVLVSMLPGLRRLDARHGN</sequence>
<dbReference type="PANTHER" id="PTHR30529:SF1">
    <property type="entry name" value="CYTOCHROME B561 HOMOLOG 2"/>
    <property type="match status" value="1"/>
</dbReference>
<organism evidence="15 16">
    <name type="scientific">Neoroseomonas lacus</name>
    <dbReference type="NCBI Taxonomy" id="287609"/>
    <lineage>
        <taxon>Bacteria</taxon>
        <taxon>Pseudomonadati</taxon>
        <taxon>Pseudomonadota</taxon>
        <taxon>Alphaproteobacteria</taxon>
        <taxon>Acetobacterales</taxon>
        <taxon>Acetobacteraceae</taxon>
        <taxon>Neoroseomonas</taxon>
    </lineage>
</organism>
<evidence type="ECO:0000313" key="16">
    <source>
        <dbReference type="Proteomes" id="UP000661507"/>
    </source>
</evidence>
<keyword evidence="16" id="KW-1185">Reference proteome</keyword>